<evidence type="ECO:0000313" key="3">
    <source>
        <dbReference type="Proteomes" id="UP001595526"/>
    </source>
</evidence>
<dbReference type="PANTHER" id="PTHR33408">
    <property type="entry name" value="TRANSPOSASE"/>
    <property type="match status" value="1"/>
</dbReference>
<evidence type="ECO:0000313" key="2">
    <source>
        <dbReference type="EMBL" id="MFC3198153.1"/>
    </source>
</evidence>
<keyword evidence="3" id="KW-1185">Reference proteome</keyword>
<accession>A0ABV7JJ97</accession>
<protein>
    <submittedName>
        <fullName evidence="2">Transposase</fullName>
    </submittedName>
</protein>
<gene>
    <name evidence="2" type="ORF">ACFOET_11075</name>
</gene>
<organism evidence="2 3">
    <name type="scientific">Parapedobacter deserti</name>
    <dbReference type="NCBI Taxonomy" id="1912957"/>
    <lineage>
        <taxon>Bacteria</taxon>
        <taxon>Pseudomonadati</taxon>
        <taxon>Bacteroidota</taxon>
        <taxon>Sphingobacteriia</taxon>
        <taxon>Sphingobacteriales</taxon>
        <taxon>Sphingobacteriaceae</taxon>
        <taxon>Parapedobacter</taxon>
    </lineage>
</organism>
<proteinExistence type="predicted"/>
<feature type="domain" description="Transposase IS4-like" evidence="1">
    <location>
        <begin position="9"/>
        <end position="119"/>
    </location>
</feature>
<dbReference type="EMBL" id="JBHRTA010000032">
    <property type="protein sequence ID" value="MFC3198153.1"/>
    <property type="molecule type" value="Genomic_DNA"/>
</dbReference>
<reference evidence="3" key="1">
    <citation type="journal article" date="2019" name="Int. J. Syst. Evol. Microbiol.">
        <title>The Global Catalogue of Microorganisms (GCM) 10K type strain sequencing project: providing services to taxonomists for standard genome sequencing and annotation.</title>
        <authorList>
            <consortium name="The Broad Institute Genomics Platform"/>
            <consortium name="The Broad Institute Genome Sequencing Center for Infectious Disease"/>
            <person name="Wu L."/>
            <person name="Ma J."/>
        </authorList>
    </citation>
    <scope>NUCLEOTIDE SEQUENCE [LARGE SCALE GENOMIC DNA]</scope>
    <source>
        <strain evidence="3">KCTC 52416</strain>
    </source>
</reference>
<dbReference type="Pfam" id="PF01609">
    <property type="entry name" value="DDE_Tnp_1"/>
    <property type="match status" value="1"/>
</dbReference>
<dbReference type="Proteomes" id="UP001595526">
    <property type="component" value="Unassembled WGS sequence"/>
</dbReference>
<dbReference type="InterPro" id="IPR002559">
    <property type="entry name" value="Transposase_11"/>
</dbReference>
<dbReference type="PANTHER" id="PTHR33408:SF2">
    <property type="entry name" value="TRANSPOSASE DDE DOMAIN-CONTAINING PROTEIN"/>
    <property type="match status" value="1"/>
</dbReference>
<comment type="caution">
    <text evidence="2">The sequence shown here is derived from an EMBL/GenBank/DDBJ whole genome shotgun (WGS) entry which is preliminary data.</text>
</comment>
<name>A0ABV7JJ97_9SPHI</name>
<sequence length="143" mass="16094">METLGGRNSYSKTDTDATFMRLKDDHMQHGQLKPAYNTQISTEEQLITHYSIHQTAGDTTTLEGHLEGFQQQYGTQSKEVVADSGYGSEENYELLESMVWTPLSNIITSTPSRSALTRTTRSCSKTYSTIKRKTSTNARWGSR</sequence>
<dbReference type="RefSeq" id="WP_379022563.1">
    <property type="nucleotide sequence ID" value="NZ_JBHRTA010000032.1"/>
</dbReference>
<evidence type="ECO:0000259" key="1">
    <source>
        <dbReference type="Pfam" id="PF01609"/>
    </source>
</evidence>